<dbReference type="InterPro" id="IPR000917">
    <property type="entry name" value="Sulfatase_N"/>
</dbReference>
<keyword evidence="3" id="KW-1185">Reference proteome</keyword>
<dbReference type="InterPro" id="IPR017850">
    <property type="entry name" value="Alkaline_phosphatase_core_sf"/>
</dbReference>
<gene>
    <name evidence="2" type="ORF">HMPREF9432_00417</name>
</gene>
<name>A0ABP2MU45_9FIRM</name>
<dbReference type="PANTHER" id="PTHR43751:SF3">
    <property type="entry name" value="SULFATASE N-TERMINAL DOMAIN-CONTAINING PROTEIN"/>
    <property type="match status" value="1"/>
</dbReference>
<dbReference type="EMBL" id="ADGH01000003">
    <property type="protein sequence ID" value="EHG25916.1"/>
    <property type="molecule type" value="Genomic_DNA"/>
</dbReference>
<evidence type="ECO:0000259" key="1">
    <source>
        <dbReference type="Pfam" id="PF00884"/>
    </source>
</evidence>
<dbReference type="Proteomes" id="UP000003175">
    <property type="component" value="Unassembled WGS sequence"/>
</dbReference>
<evidence type="ECO:0000313" key="2">
    <source>
        <dbReference type="EMBL" id="EHG25916.1"/>
    </source>
</evidence>
<proteinExistence type="predicted"/>
<feature type="domain" description="Sulfatase N-terminal" evidence="1">
    <location>
        <begin position="475"/>
        <end position="755"/>
    </location>
</feature>
<dbReference type="SUPFAM" id="SSF53649">
    <property type="entry name" value="Alkaline phosphatase-like"/>
    <property type="match status" value="1"/>
</dbReference>
<protein>
    <recommendedName>
        <fullName evidence="1">Sulfatase N-terminal domain-containing protein</fullName>
    </recommendedName>
</protein>
<evidence type="ECO:0000313" key="3">
    <source>
        <dbReference type="Proteomes" id="UP000003175"/>
    </source>
</evidence>
<comment type="caution">
    <text evidence="2">The sequence shown here is derived from an EMBL/GenBank/DDBJ whole genome shotgun (WGS) entry which is preliminary data.</text>
</comment>
<organism evidence="2 3">
    <name type="scientific">Selenomonas noxia F0398</name>
    <dbReference type="NCBI Taxonomy" id="702437"/>
    <lineage>
        <taxon>Bacteria</taxon>
        <taxon>Bacillati</taxon>
        <taxon>Bacillota</taxon>
        <taxon>Negativicutes</taxon>
        <taxon>Selenomonadales</taxon>
        <taxon>Selenomonadaceae</taxon>
        <taxon>Selenomonas</taxon>
    </lineage>
</organism>
<accession>A0ABP2MU45</accession>
<dbReference type="InterPro" id="IPR052701">
    <property type="entry name" value="GAG_Ulvan_Degrading_Sulfatases"/>
</dbReference>
<reference evidence="2 3" key="1">
    <citation type="submission" date="2011-08" db="EMBL/GenBank/DDBJ databases">
        <title>The Genome Sequence of Selenomonas noxia F0398.</title>
        <authorList>
            <consortium name="The Broad Institute Genome Sequencing Platform"/>
            <person name="Earl A."/>
            <person name="Ward D."/>
            <person name="Feldgarden M."/>
            <person name="Gevers D."/>
            <person name="Izard J."/>
            <person name="Ganesan A."/>
            <person name="Blanton J.M."/>
            <person name="Baranova O.V."/>
            <person name="Tanner A.C."/>
            <person name="Dewhirst F.E."/>
            <person name="Young S.K."/>
            <person name="Zeng Q."/>
            <person name="Gargeya S."/>
            <person name="Fitzgerald M."/>
            <person name="Haas B."/>
            <person name="Abouelleil A."/>
            <person name="Alvarado L."/>
            <person name="Arachchi H.M."/>
            <person name="Berlin A."/>
            <person name="Brown A."/>
            <person name="Chapman S.B."/>
            <person name="Chen Z."/>
            <person name="Dunbar C."/>
            <person name="Freedman E."/>
            <person name="Gearin G."/>
            <person name="Gellesch M."/>
            <person name="Goldberg J."/>
            <person name="Griggs A."/>
            <person name="Gujja S."/>
            <person name="Heiman D."/>
            <person name="Howarth C."/>
            <person name="Larson L."/>
            <person name="Lui A."/>
            <person name="MacDonald P.J.P."/>
            <person name="Montmayeur A."/>
            <person name="Murphy C."/>
            <person name="Neiman D."/>
            <person name="Pearson M."/>
            <person name="Priest M."/>
            <person name="Roberts A."/>
            <person name="Saif S."/>
            <person name="Shea T."/>
            <person name="Shenoy N."/>
            <person name="Sisk P."/>
            <person name="Stolte C."/>
            <person name="Sykes S."/>
            <person name="Wortman J."/>
            <person name="Nusbaum C."/>
            <person name="Birren B."/>
        </authorList>
    </citation>
    <scope>NUCLEOTIDE SEQUENCE [LARGE SCALE GENOMIC DNA]</scope>
    <source>
        <strain evidence="2 3">F0398</strain>
    </source>
</reference>
<dbReference type="Gene3D" id="3.40.720.10">
    <property type="entry name" value="Alkaline Phosphatase, subunit A"/>
    <property type="match status" value="1"/>
</dbReference>
<sequence length="855" mass="96453">MPDMTINEQLRLLSARGAHEELCALAREYLARSAEEQDADTAYAARVLLGETLLGMTAKSFDADCYIEGVHALMQAYNERGNAGIYDLLCGLSHEPNAAAMCANYEANRRILASMEGAPALPDYDRLPVVVFPLTNDYSVLFDKERQAFLFHARENALQTLYHTLIFSDLTHGGAAPCMERFSQDIRDDEISDLGVRLTEAVRMHDFGASMQECAEKYHRLYPYGELYEIFHAEAALDRQDIDAALRYGEAAYEKRKMSAAACRLLYRIYKAAGRLDRALLFLVVGKSCDSIEFPQSDREKCMQALTAAYTNTQFAPFVSRAYLDAGAMKTHLEAAVCAELPRFSDQLPAYRTGIYNPYGLMHIRSKVLALMNAVTERYNLPIFNDFVFDVMKADEMREAKIAPADESPVLVPVAAAREEQVLTFQSTGFERAMMLAQGEFNFYRADKPVTIRSAEPFLVGAPIVLRHSPQRKKFVLNILADGLSWKEIQQGRSVPMPNVLRFFSKGVIFDNHFSMAEYTYPALATIETGLYQHHTQIAEPGVPFALDPSYVTISEQMKKLGYYCANIQSCGAGIYNGATRGYDRLIVNHWMMPAAEGIERTIRHLETFDECDSFLFTHFADTHPYNADVSTPAYASAHLPLSDVLQPQDMGASVFLKPNPLSQYVNHSEIRAADRQLGYLFDYIEQHYADDEYIVLLYSDHGASVHSRSPYLMSEEQTGAALMARGAGVPQLGRVDELASAVDIYKILGKLAGYPIDAPYLDGNLPEAFGGTRREYTVSNSIYPGQTYKICVRTERHAFHLETEEFTREDGTISLDRCSYHIHERDENYREVFDDALARYFLDIVRNYTESFRR</sequence>
<dbReference type="PANTHER" id="PTHR43751">
    <property type="entry name" value="SULFATASE"/>
    <property type="match status" value="1"/>
</dbReference>
<dbReference type="Pfam" id="PF00884">
    <property type="entry name" value="Sulfatase"/>
    <property type="match status" value="1"/>
</dbReference>